<keyword evidence="3" id="KW-1185">Reference proteome</keyword>
<dbReference type="EMBL" id="KN839310">
    <property type="protein sequence ID" value="KIJ90042.1"/>
    <property type="molecule type" value="Genomic_DNA"/>
</dbReference>
<protein>
    <submittedName>
        <fullName evidence="2">Uncharacterized protein</fullName>
    </submittedName>
</protein>
<name>A0A0C9X0E4_9AGAR</name>
<accession>A0A0C9X0E4</accession>
<dbReference type="AlphaFoldDB" id="A0A0C9X0E4"/>
<proteinExistence type="predicted"/>
<reference evidence="2 3" key="1">
    <citation type="submission" date="2014-04" db="EMBL/GenBank/DDBJ databases">
        <authorList>
            <consortium name="DOE Joint Genome Institute"/>
            <person name="Kuo A."/>
            <person name="Kohler A."/>
            <person name="Nagy L.G."/>
            <person name="Floudas D."/>
            <person name="Copeland A."/>
            <person name="Barry K.W."/>
            <person name="Cichocki N."/>
            <person name="Veneault-Fourrey C."/>
            <person name="LaButti K."/>
            <person name="Lindquist E.A."/>
            <person name="Lipzen A."/>
            <person name="Lundell T."/>
            <person name="Morin E."/>
            <person name="Murat C."/>
            <person name="Sun H."/>
            <person name="Tunlid A."/>
            <person name="Henrissat B."/>
            <person name="Grigoriev I.V."/>
            <person name="Hibbett D.S."/>
            <person name="Martin F."/>
            <person name="Nordberg H.P."/>
            <person name="Cantor M.N."/>
            <person name="Hua S.X."/>
        </authorList>
    </citation>
    <scope>NUCLEOTIDE SEQUENCE [LARGE SCALE GENOMIC DNA]</scope>
    <source>
        <strain evidence="2 3">LaAM-08-1</strain>
    </source>
</reference>
<dbReference type="Proteomes" id="UP000054477">
    <property type="component" value="Unassembled WGS sequence"/>
</dbReference>
<dbReference type="HOGENOM" id="CLU_2223702_0_0_1"/>
<sequence length="106" mass="11324">MTNKYHTSHVQTISFSPTITTTTSATTNHNHIHRSTTANHPNNDDKVATPCPIHPPPSSTAMNSGVQNLVISLGAMQLTPLPLHFTSYSSANPHDGVVAASPTDER</sequence>
<evidence type="ECO:0000313" key="2">
    <source>
        <dbReference type="EMBL" id="KIJ90042.1"/>
    </source>
</evidence>
<evidence type="ECO:0000256" key="1">
    <source>
        <dbReference type="SAM" id="MobiDB-lite"/>
    </source>
</evidence>
<organism evidence="2 3">
    <name type="scientific">Laccaria amethystina LaAM-08-1</name>
    <dbReference type="NCBI Taxonomy" id="1095629"/>
    <lineage>
        <taxon>Eukaryota</taxon>
        <taxon>Fungi</taxon>
        <taxon>Dikarya</taxon>
        <taxon>Basidiomycota</taxon>
        <taxon>Agaricomycotina</taxon>
        <taxon>Agaricomycetes</taxon>
        <taxon>Agaricomycetidae</taxon>
        <taxon>Agaricales</taxon>
        <taxon>Agaricineae</taxon>
        <taxon>Hydnangiaceae</taxon>
        <taxon>Laccaria</taxon>
    </lineage>
</organism>
<feature type="region of interest" description="Disordered" evidence="1">
    <location>
        <begin position="87"/>
        <end position="106"/>
    </location>
</feature>
<reference evidence="3" key="2">
    <citation type="submission" date="2015-01" db="EMBL/GenBank/DDBJ databases">
        <title>Evolutionary Origins and Diversification of the Mycorrhizal Mutualists.</title>
        <authorList>
            <consortium name="DOE Joint Genome Institute"/>
            <consortium name="Mycorrhizal Genomics Consortium"/>
            <person name="Kohler A."/>
            <person name="Kuo A."/>
            <person name="Nagy L.G."/>
            <person name="Floudas D."/>
            <person name="Copeland A."/>
            <person name="Barry K.W."/>
            <person name="Cichocki N."/>
            <person name="Veneault-Fourrey C."/>
            <person name="LaButti K."/>
            <person name="Lindquist E.A."/>
            <person name="Lipzen A."/>
            <person name="Lundell T."/>
            <person name="Morin E."/>
            <person name="Murat C."/>
            <person name="Riley R."/>
            <person name="Ohm R."/>
            <person name="Sun H."/>
            <person name="Tunlid A."/>
            <person name="Henrissat B."/>
            <person name="Grigoriev I.V."/>
            <person name="Hibbett D.S."/>
            <person name="Martin F."/>
        </authorList>
    </citation>
    <scope>NUCLEOTIDE SEQUENCE [LARGE SCALE GENOMIC DNA]</scope>
    <source>
        <strain evidence="3">LaAM-08-1</strain>
    </source>
</reference>
<gene>
    <name evidence="2" type="ORF">K443DRAFT_15572</name>
</gene>
<evidence type="ECO:0000313" key="3">
    <source>
        <dbReference type="Proteomes" id="UP000054477"/>
    </source>
</evidence>
<feature type="region of interest" description="Disordered" evidence="1">
    <location>
        <begin position="21"/>
        <end position="48"/>
    </location>
</feature>